<protein>
    <submittedName>
        <fullName evidence="2">Uncharacterized protein</fullName>
    </submittedName>
</protein>
<feature type="region of interest" description="Disordered" evidence="1">
    <location>
        <begin position="58"/>
        <end position="78"/>
    </location>
</feature>
<evidence type="ECO:0000256" key="1">
    <source>
        <dbReference type="SAM" id="MobiDB-lite"/>
    </source>
</evidence>
<dbReference type="EMBL" id="BMAV01018080">
    <property type="protein sequence ID" value="GFY70194.1"/>
    <property type="molecule type" value="Genomic_DNA"/>
</dbReference>
<reference evidence="2" key="1">
    <citation type="submission" date="2020-08" db="EMBL/GenBank/DDBJ databases">
        <title>Multicomponent nature underlies the extraordinary mechanical properties of spider dragline silk.</title>
        <authorList>
            <person name="Kono N."/>
            <person name="Nakamura H."/>
            <person name="Mori M."/>
            <person name="Yoshida Y."/>
            <person name="Ohtoshi R."/>
            <person name="Malay A.D."/>
            <person name="Moran D.A.P."/>
            <person name="Tomita M."/>
            <person name="Numata K."/>
            <person name="Arakawa K."/>
        </authorList>
    </citation>
    <scope>NUCLEOTIDE SEQUENCE</scope>
</reference>
<accession>A0A8X6YF03</accession>
<proteinExistence type="predicted"/>
<keyword evidence="3" id="KW-1185">Reference proteome</keyword>
<organism evidence="2 3">
    <name type="scientific">Trichonephila inaurata madagascariensis</name>
    <dbReference type="NCBI Taxonomy" id="2747483"/>
    <lineage>
        <taxon>Eukaryota</taxon>
        <taxon>Metazoa</taxon>
        <taxon>Ecdysozoa</taxon>
        <taxon>Arthropoda</taxon>
        <taxon>Chelicerata</taxon>
        <taxon>Arachnida</taxon>
        <taxon>Araneae</taxon>
        <taxon>Araneomorphae</taxon>
        <taxon>Entelegynae</taxon>
        <taxon>Araneoidea</taxon>
        <taxon>Nephilidae</taxon>
        <taxon>Trichonephila</taxon>
        <taxon>Trichonephila inaurata</taxon>
    </lineage>
</organism>
<comment type="caution">
    <text evidence="2">The sequence shown here is derived from an EMBL/GenBank/DDBJ whole genome shotgun (WGS) entry which is preliminary data.</text>
</comment>
<feature type="compositionally biased region" description="Polar residues" evidence="1">
    <location>
        <begin position="63"/>
        <end position="78"/>
    </location>
</feature>
<evidence type="ECO:0000313" key="3">
    <source>
        <dbReference type="Proteomes" id="UP000886998"/>
    </source>
</evidence>
<dbReference type="AlphaFoldDB" id="A0A8X6YF03"/>
<sequence length="78" mass="8721">MGTNLYTYSNNKKLRVDESRGNVSSVRRTQDLMYSQISLCDCSSDCGKDCSDYNREPLLLDKSNPSSPANSIFTRVSS</sequence>
<evidence type="ECO:0000313" key="2">
    <source>
        <dbReference type="EMBL" id="GFY70194.1"/>
    </source>
</evidence>
<name>A0A8X6YF03_9ARAC</name>
<gene>
    <name evidence="2" type="ORF">TNIN_29371</name>
</gene>
<dbReference type="Proteomes" id="UP000886998">
    <property type="component" value="Unassembled WGS sequence"/>
</dbReference>